<dbReference type="CDD" id="cd06533">
    <property type="entry name" value="Glyco_transf_WecG_TagA"/>
    <property type="match status" value="1"/>
</dbReference>
<evidence type="ECO:0000256" key="3">
    <source>
        <dbReference type="SAM" id="MobiDB-lite"/>
    </source>
</evidence>
<dbReference type="Pfam" id="PF03808">
    <property type="entry name" value="Glyco_tran_WecG"/>
    <property type="match status" value="1"/>
</dbReference>
<proteinExistence type="predicted"/>
<gene>
    <name evidence="4" type="ORF">IPV69_19780</name>
</gene>
<dbReference type="GO" id="GO:0016758">
    <property type="term" value="F:hexosyltransferase activity"/>
    <property type="evidence" value="ECO:0007669"/>
    <property type="project" value="TreeGrafter"/>
</dbReference>
<dbReference type="InterPro" id="IPR004629">
    <property type="entry name" value="WecG_TagA_CpsF"/>
</dbReference>
<feature type="region of interest" description="Disordered" evidence="3">
    <location>
        <begin position="283"/>
        <end position="305"/>
    </location>
</feature>
<evidence type="ECO:0000256" key="2">
    <source>
        <dbReference type="ARBA" id="ARBA00022679"/>
    </source>
</evidence>
<dbReference type="RefSeq" id="WP_206291451.1">
    <property type="nucleotide sequence ID" value="NZ_CP063458.1"/>
</dbReference>
<reference evidence="4 5" key="1">
    <citation type="submission" date="2020-10" db="EMBL/GenBank/DDBJ databases">
        <title>Wide distribution of Phycisphaera-like planctomycetes from WD2101 soil group in peatlands and genome analysis of the first cultivated representative.</title>
        <authorList>
            <person name="Dedysh S.N."/>
            <person name="Beletsky A.V."/>
            <person name="Ivanova A."/>
            <person name="Kulichevskaya I.S."/>
            <person name="Suzina N.E."/>
            <person name="Philippov D.A."/>
            <person name="Rakitin A.L."/>
            <person name="Mardanov A.V."/>
            <person name="Ravin N.V."/>
        </authorList>
    </citation>
    <scope>NUCLEOTIDE SEQUENCE [LARGE SCALE GENOMIC DNA]</scope>
    <source>
        <strain evidence="4 5">M1803</strain>
    </source>
</reference>
<dbReference type="NCBIfam" id="TIGR00696">
    <property type="entry name" value="wecG_tagA_cpsF"/>
    <property type="match status" value="1"/>
</dbReference>
<dbReference type="EMBL" id="CP063458">
    <property type="protein sequence ID" value="QOV88467.1"/>
    <property type="molecule type" value="Genomic_DNA"/>
</dbReference>
<evidence type="ECO:0000256" key="1">
    <source>
        <dbReference type="ARBA" id="ARBA00022676"/>
    </source>
</evidence>
<protein>
    <submittedName>
        <fullName evidence="4">WecB/TagA/CpsF family glycosyltransferase</fullName>
    </submittedName>
</protein>
<evidence type="ECO:0000313" key="4">
    <source>
        <dbReference type="EMBL" id="QOV88467.1"/>
    </source>
</evidence>
<dbReference type="AlphaFoldDB" id="A0A7M2WSJ0"/>
<dbReference type="PANTHER" id="PTHR34136:SF1">
    <property type="entry name" value="UDP-N-ACETYL-D-MANNOSAMINURONIC ACID TRANSFERASE"/>
    <property type="match status" value="1"/>
</dbReference>
<dbReference type="Proteomes" id="UP000593765">
    <property type="component" value="Chromosome"/>
</dbReference>
<evidence type="ECO:0000313" key="5">
    <source>
        <dbReference type="Proteomes" id="UP000593765"/>
    </source>
</evidence>
<name>A0A7M2WSJ0_9BACT</name>
<dbReference type="KEGG" id="hbs:IPV69_19780"/>
<sequence>MKSSSVTFRARAEVSTSHAAAPAVTPVRFPAKVELFNGVMMTPTTYDDVVDVCINAAKARQPAITAFAANHILAMAAGDEAFRARMNDFDLVAPDGQPVRWAMNYFHDAGLTDRVYGPELTRRLCQAAAERGVSIYLFGATDAVIAKLCENLHAMFPKLVIAGAESPPFRPLTPEEDAAAIKRINDSGAGLLFIGIGAPKQENFAHAHRHSIKAVQLCVGAAFDFHAGVKETAPAWMQKRGLEWLYRLTKEPKRLWKRYFVTNTHYLALFAKHAVLKKLGKFPRQQSTSSRPTDSDLDDELTVAA</sequence>
<dbReference type="PANTHER" id="PTHR34136">
    <property type="match status" value="1"/>
</dbReference>
<keyword evidence="1" id="KW-0328">Glycosyltransferase</keyword>
<feature type="compositionally biased region" description="Acidic residues" evidence="3">
    <location>
        <begin position="295"/>
        <end position="305"/>
    </location>
</feature>
<keyword evidence="2" id="KW-0808">Transferase</keyword>
<organism evidence="4 5">
    <name type="scientific">Humisphaera borealis</name>
    <dbReference type="NCBI Taxonomy" id="2807512"/>
    <lineage>
        <taxon>Bacteria</taxon>
        <taxon>Pseudomonadati</taxon>
        <taxon>Planctomycetota</taxon>
        <taxon>Phycisphaerae</taxon>
        <taxon>Tepidisphaerales</taxon>
        <taxon>Tepidisphaeraceae</taxon>
        <taxon>Humisphaera</taxon>
    </lineage>
</organism>
<keyword evidence="5" id="KW-1185">Reference proteome</keyword>
<accession>A0A7M2WSJ0</accession>